<dbReference type="PANTHER" id="PTHR33529:SF6">
    <property type="entry name" value="YJGP_YJGQ FAMILY PERMEASE"/>
    <property type="match status" value="1"/>
</dbReference>
<evidence type="ECO:0000256" key="1">
    <source>
        <dbReference type="ARBA" id="ARBA00004651"/>
    </source>
</evidence>
<evidence type="ECO:0000256" key="2">
    <source>
        <dbReference type="ARBA" id="ARBA00022475"/>
    </source>
</evidence>
<dbReference type="AlphaFoldDB" id="A0A369VUW3"/>
<dbReference type="Pfam" id="PF03739">
    <property type="entry name" value="LptF_LptG"/>
    <property type="match status" value="1"/>
</dbReference>
<dbReference type="EMBL" id="QQNB01000002">
    <property type="protein sequence ID" value="RDE06128.1"/>
    <property type="molecule type" value="Genomic_DNA"/>
</dbReference>
<feature type="transmembrane region" description="Helical" evidence="6">
    <location>
        <begin position="58"/>
        <end position="78"/>
    </location>
</feature>
<feature type="transmembrane region" description="Helical" evidence="6">
    <location>
        <begin position="308"/>
        <end position="325"/>
    </location>
</feature>
<keyword evidence="3 6" id="KW-0812">Transmembrane</keyword>
<gene>
    <name evidence="7" type="ORF">DVW87_10730</name>
</gene>
<evidence type="ECO:0000256" key="3">
    <source>
        <dbReference type="ARBA" id="ARBA00022692"/>
    </source>
</evidence>
<keyword evidence="8" id="KW-1185">Reference proteome</keyword>
<evidence type="ECO:0000313" key="8">
    <source>
        <dbReference type="Proteomes" id="UP000253918"/>
    </source>
</evidence>
<evidence type="ECO:0000256" key="5">
    <source>
        <dbReference type="ARBA" id="ARBA00023136"/>
    </source>
</evidence>
<feature type="transmembrane region" description="Helical" evidence="6">
    <location>
        <begin position="279"/>
        <end position="301"/>
    </location>
</feature>
<comment type="subcellular location">
    <subcellularLocation>
        <location evidence="1">Cell membrane</location>
        <topology evidence="1">Multi-pass membrane protein</topology>
    </subcellularLocation>
</comment>
<organism evidence="7 8">
    <name type="scientific">Sphingomonas aracearum</name>
    <dbReference type="NCBI Taxonomy" id="2283317"/>
    <lineage>
        <taxon>Bacteria</taxon>
        <taxon>Pseudomonadati</taxon>
        <taxon>Pseudomonadota</taxon>
        <taxon>Alphaproteobacteria</taxon>
        <taxon>Sphingomonadales</taxon>
        <taxon>Sphingomonadaceae</taxon>
        <taxon>Sphingomonas</taxon>
    </lineage>
</organism>
<sequence length="390" mass="42321">MPLIDRYMARLMWRPLALCLVLAAMLLLLDRLRRLLNLVVDLHGPVRLVWTMLANTIPGYLSYGLTIGLLLTVLLTIRRLALQAELDVLRASGVSYFRLLRMPFVFAAGLALANLAIVGWVQPHARFANQHLEFELRAGAFGAAVHAREFVAVAQGAMMSADAIAPDRHGLIGIFLRAERPGKPRITVAARSAVVFASPDGNSLVLRLRQGTLVSEAPGGGAPRTLSFDSHDLRVPLPTTAAFRSRGTGRYQELTLSELFGKLRDGAPASVRAPVRAELHFRLAEVAAMLVLPLLALGLGVPPKRSTSALGLFLAVPVVVFWFKVNDYAAAMAAKGRIDAAVALWTPFLAMTLLGGWMVYRLDRTPGGQPIGGLEAGAALLRRGWRALRR</sequence>
<evidence type="ECO:0000256" key="6">
    <source>
        <dbReference type="SAM" id="Phobius"/>
    </source>
</evidence>
<dbReference type="Proteomes" id="UP000253918">
    <property type="component" value="Unassembled WGS sequence"/>
</dbReference>
<dbReference type="InterPro" id="IPR005495">
    <property type="entry name" value="LptG/LptF_permease"/>
</dbReference>
<dbReference type="GO" id="GO:0015920">
    <property type="term" value="P:lipopolysaccharide transport"/>
    <property type="evidence" value="ECO:0007669"/>
    <property type="project" value="TreeGrafter"/>
</dbReference>
<reference evidence="7 8" key="1">
    <citation type="submission" date="2018-07" db="EMBL/GenBank/DDBJ databases">
        <title>a novel species of Sphingomonas isolated from the rhizosphere soil of Araceae plant.</title>
        <authorList>
            <person name="Zhiyong W."/>
            <person name="Qinglan Z."/>
            <person name="Zhiwei F."/>
            <person name="Ding X."/>
            <person name="Gejiao W."/>
            <person name="Shixue Z."/>
        </authorList>
    </citation>
    <scope>NUCLEOTIDE SEQUENCE [LARGE SCALE GENOMIC DNA]</scope>
    <source>
        <strain evidence="7 8">WZY 27</strain>
    </source>
</reference>
<protein>
    <submittedName>
        <fullName evidence="7">LptF/LptG family permease</fullName>
    </submittedName>
</protein>
<keyword evidence="4 6" id="KW-1133">Transmembrane helix</keyword>
<evidence type="ECO:0000256" key="4">
    <source>
        <dbReference type="ARBA" id="ARBA00022989"/>
    </source>
</evidence>
<evidence type="ECO:0000313" key="7">
    <source>
        <dbReference type="EMBL" id="RDE06128.1"/>
    </source>
</evidence>
<proteinExistence type="predicted"/>
<dbReference type="PANTHER" id="PTHR33529">
    <property type="entry name" value="SLR0882 PROTEIN-RELATED"/>
    <property type="match status" value="1"/>
</dbReference>
<accession>A0A369VUW3</accession>
<name>A0A369VUW3_9SPHN</name>
<dbReference type="GO" id="GO:0043190">
    <property type="term" value="C:ATP-binding cassette (ABC) transporter complex"/>
    <property type="evidence" value="ECO:0007669"/>
    <property type="project" value="TreeGrafter"/>
</dbReference>
<feature type="transmembrane region" description="Helical" evidence="6">
    <location>
        <begin position="340"/>
        <end position="360"/>
    </location>
</feature>
<keyword evidence="5 6" id="KW-0472">Membrane</keyword>
<comment type="caution">
    <text evidence="7">The sequence shown here is derived from an EMBL/GenBank/DDBJ whole genome shotgun (WGS) entry which is preliminary data.</text>
</comment>
<keyword evidence="2" id="KW-1003">Cell membrane</keyword>
<feature type="transmembrane region" description="Helical" evidence="6">
    <location>
        <begin position="99"/>
        <end position="121"/>
    </location>
</feature>
<dbReference type="OrthoDB" id="7057792at2"/>